<dbReference type="InterPro" id="IPR023346">
    <property type="entry name" value="Lysozyme-like_dom_sf"/>
</dbReference>
<keyword evidence="4" id="KW-1185">Reference proteome</keyword>
<organism evidence="2">
    <name type="scientific">Methylobacterium bullatum</name>
    <dbReference type="NCBI Taxonomy" id="570505"/>
    <lineage>
        <taxon>Bacteria</taxon>
        <taxon>Pseudomonadati</taxon>
        <taxon>Pseudomonadota</taxon>
        <taxon>Alphaproteobacteria</taxon>
        <taxon>Hyphomicrobiales</taxon>
        <taxon>Methylobacteriaceae</taxon>
        <taxon>Methylobacterium</taxon>
    </lineage>
</organism>
<dbReference type="RefSeq" id="WP_192216228.1">
    <property type="nucleotide sequence ID" value="NZ_BPQF01000011.1"/>
</dbReference>
<feature type="region of interest" description="Disordered" evidence="1">
    <location>
        <begin position="1"/>
        <end position="36"/>
    </location>
</feature>
<proteinExistence type="predicted"/>
<dbReference type="SUPFAM" id="SSF53955">
    <property type="entry name" value="Lysozyme-like"/>
    <property type="match status" value="1"/>
</dbReference>
<evidence type="ECO:0000313" key="3">
    <source>
        <dbReference type="EMBL" id="GJD39563.1"/>
    </source>
</evidence>
<feature type="compositionally biased region" description="Low complexity" evidence="1">
    <location>
        <begin position="25"/>
        <end position="36"/>
    </location>
</feature>
<dbReference type="EMBL" id="BPQF01000011">
    <property type="protein sequence ID" value="GJD39563.1"/>
    <property type="molecule type" value="Genomic_DNA"/>
</dbReference>
<sequence>MFLFTTPPASTRETGLGRDAGTRNGATTGTPAGSASAGVVDAIRSGARSTGTEFDYLLATAKRESSLDPSAKAATSSATGLFQFIEQTWLGTMKNAGPKLGLSAYADAITARPDGTYTVQDASARQTILDLRRDPAVAATMAGALTQRNGEALTAALGREPTSGDLYAAHVLGARGAATLIGTAQASPARAAALDMPEAAAANRSLFYDKTGRPRGAAELYALLSASQSASRPAPTALAGAAIEPASTADPVSAYAAIDGGGLRALFQTDKRQGAMSEGVARLWQGRAASPPASSPQPTRSAPTYFPRSDGTGETASTTAAIPVEPAKVAATASLAAAPATALVGAPLPPRRPAEFTAAASRQAGTVASKPLDLSLFATRSGQ</sequence>
<dbReference type="EMBL" id="LR743511">
    <property type="protein sequence ID" value="CAA2144569.1"/>
    <property type="molecule type" value="Genomic_DNA"/>
</dbReference>
<reference evidence="3" key="3">
    <citation type="submission" date="2021-08" db="EMBL/GenBank/DDBJ databases">
        <authorList>
            <person name="Tani A."/>
            <person name="Ola A."/>
            <person name="Ogura Y."/>
            <person name="Katsura K."/>
            <person name="Hayashi T."/>
        </authorList>
    </citation>
    <scope>NUCLEOTIDE SEQUENCE</scope>
    <source>
        <strain evidence="3">DSM 21893</strain>
    </source>
</reference>
<reference evidence="3" key="1">
    <citation type="journal article" date="2016" name="Front. Microbiol.">
        <title>Genome Sequence of the Piezophilic, Mesophilic Sulfate-Reducing Bacterium Desulfovibrio indicus J2T.</title>
        <authorList>
            <person name="Cao J."/>
            <person name="Maignien L."/>
            <person name="Shao Z."/>
            <person name="Alain K."/>
            <person name="Jebbar M."/>
        </authorList>
    </citation>
    <scope>NUCLEOTIDE SEQUENCE</scope>
    <source>
        <strain evidence="3">DSM 21893</strain>
    </source>
</reference>
<evidence type="ECO:0000313" key="2">
    <source>
        <dbReference type="EMBL" id="CAA2144569.1"/>
    </source>
</evidence>
<dbReference type="AlphaFoldDB" id="A0A679KI13"/>
<gene>
    <name evidence="2" type="ORF">MBLL_03694</name>
    <name evidence="3" type="ORF">OICFNHDK_2025</name>
</gene>
<evidence type="ECO:0008006" key="5">
    <source>
        <dbReference type="Google" id="ProtNLM"/>
    </source>
</evidence>
<feature type="compositionally biased region" description="Low complexity" evidence="1">
    <location>
        <begin position="287"/>
        <end position="304"/>
    </location>
</feature>
<evidence type="ECO:0000313" key="4">
    <source>
        <dbReference type="Proteomes" id="UP001055307"/>
    </source>
</evidence>
<reference evidence="2" key="2">
    <citation type="submission" date="2019-12" db="EMBL/GenBank/DDBJ databases">
        <authorList>
            <person name="Cremers G."/>
        </authorList>
    </citation>
    <scope>NUCLEOTIDE SEQUENCE</scope>
    <source>
        <strain evidence="2">Mbul2</strain>
    </source>
</reference>
<dbReference type="Gene3D" id="1.10.530.10">
    <property type="match status" value="1"/>
</dbReference>
<dbReference type="Proteomes" id="UP001055307">
    <property type="component" value="Unassembled WGS sequence"/>
</dbReference>
<protein>
    <recommendedName>
        <fullName evidence="5">Transglycosylase SLT domain-containing protein</fullName>
    </recommendedName>
</protein>
<evidence type="ECO:0000256" key="1">
    <source>
        <dbReference type="SAM" id="MobiDB-lite"/>
    </source>
</evidence>
<name>A0A679KI13_9HYPH</name>
<accession>A0A679KI13</accession>
<feature type="region of interest" description="Disordered" evidence="1">
    <location>
        <begin position="287"/>
        <end position="316"/>
    </location>
</feature>